<feature type="domain" description="Peptidase S26" evidence="7">
    <location>
        <begin position="10"/>
        <end position="199"/>
    </location>
</feature>
<proteinExistence type="inferred from homology"/>
<dbReference type="EC" id="3.4.21.89" evidence="3 6"/>
<dbReference type="Proteomes" id="UP001501523">
    <property type="component" value="Unassembled WGS sequence"/>
</dbReference>
<accession>A0ABN1IEA8</accession>
<dbReference type="Pfam" id="PF10502">
    <property type="entry name" value="Peptidase_S26"/>
    <property type="match status" value="1"/>
</dbReference>
<evidence type="ECO:0000256" key="5">
    <source>
        <dbReference type="ARBA" id="ARBA00022801"/>
    </source>
</evidence>
<dbReference type="PRINTS" id="PR00727">
    <property type="entry name" value="LEADERPTASE"/>
</dbReference>
<evidence type="ECO:0000256" key="3">
    <source>
        <dbReference type="ARBA" id="ARBA00013208"/>
    </source>
</evidence>
<comment type="similarity">
    <text evidence="2 6">Belongs to the peptidase S26 family.</text>
</comment>
<evidence type="ECO:0000256" key="6">
    <source>
        <dbReference type="RuleBase" id="RU362042"/>
    </source>
</evidence>
<dbReference type="NCBIfam" id="TIGR02227">
    <property type="entry name" value="sigpep_I_bact"/>
    <property type="match status" value="1"/>
</dbReference>
<dbReference type="InterPro" id="IPR036286">
    <property type="entry name" value="LexA/Signal_pep-like_sf"/>
</dbReference>
<dbReference type="SUPFAM" id="SSF51306">
    <property type="entry name" value="LexA/Signal peptidase"/>
    <property type="match status" value="1"/>
</dbReference>
<evidence type="ECO:0000259" key="7">
    <source>
        <dbReference type="Pfam" id="PF10502"/>
    </source>
</evidence>
<organism evidence="8 9">
    <name type="scientific">Dokdonella soli</name>
    <dbReference type="NCBI Taxonomy" id="529810"/>
    <lineage>
        <taxon>Bacteria</taxon>
        <taxon>Pseudomonadati</taxon>
        <taxon>Pseudomonadota</taxon>
        <taxon>Gammaproteobacteria</taxon>
        <taxon>Lysobacterales</taxon>
        <taxon>Rhodanobacteraceae</taxon>
        <taxon>Dokdonella</taxon>
    </lineage>
</organism>
<gene>
    <name evidence="8" type="primary">lepB_2</name>
    <name evidence="8" type="ORF">GCM10009105_11610</name>
</gene>
<evidence type="ECO:0000256" key="1">
    <source>
        <dbReference type="ARBA" id="ARBA00000677"/>
    </source>
</evidence>
<dbReference type="PROSITE" id="PS00760">
    <property type="entry name" value="SPASE_I_2"/>
    <property type="match status" value="1"/>
</dbReference>
<comment type="caution">
    <text evidence="8">The sequence shown here is derived from an EMBL/GenBank/DDBJ whole genome shotgun (WGS) entry which is preliminary data.</text>
</comment>
<keyword evidence="5 6" id="KW-0378">Hydrolase</keyword>
<sequence length="222" mass="24903">MKRWLLDNRRFVVFLLLFSVFRTAVADWNPIPSGSMRPTLLEGDVVFVNRLAFDLKVPLTDVIVAHLGTPQRGDIVTFSSPKGGTRLIKRIAAVPGDTVEMRDNRLTINGEAVEYAPLGEVSEPLGAHRVVPAERARESFGASTHTIQWLPQIASRSSFDPLVIPPDQYLMLGDNRDNSEDSRYFGLVSRELLIGRAERILVSADIMDHWQPRLDRFGSSLH</sequence>
<evidence type="ECO:0000313" key="8">
    <source>
        <dbReference type="EMBL" id="GAA0710457.1"/>
    </source>
</evidence>
<dbReference type="InterPro" id="IPR019533">
    <property type="entry name" value="Peptidase_S26"/>
</dbReference>
<reference evidence="8 9" key="1">
    <citation type="journal article" date="2019" name="Int. J. Syst. Evol. Microbiol.">
        <title>The Global Catalogue of Microorganisms (GCM) 10K type strain sequencing project: providing services to taxonomists for standard genome sequencing and annotation.</title>
        <authorList>
            <consortium name="The Broad Institute Genomics Platform"/>
            <consortium name="The Broad Institute Genome Sequencing Center for Infectious Disease"/>
            <person name="Wu L."/>
            <person name="Ma J."/>
        </authorList>
    </citation>
    <scope>NUCLEOTIDE SEQUENCE [LARGE SCALE GENOMIC DNA]</scope>
    <source>
        <strain evidence="8 9">JCM 15421</strain>
    </source>
</reference>
<dbReference type="EMBL" id="BAAAEU010000006">
    <property type="protein sequence ID" value="GAA0710457.1"/>
    <property type="molecule type" value="Genomic_DNA"/>
</dbReference>
<dbReference type="RefSeq" id="WP_343788123.1">
    <property type="nucleotide sequence ID" value="NZ_BAAAEU010000006.1"/>
</dbReference>
<comment type="subcellular location">
    <subcellularLocation>
        <location evidence="6">Membrane</location>
        <topology evidence="6">Multi-pass membrane protein</topology>
    </subcellularLocation>
</comment>
<dbReference type="CDD" id="cd06530">
    <property type="entry name" value="S26_SPase_I"/>
    <property type="match status" value="1"/>
</dbReference>
<evidence type="ECO:0000256" key="2">
    <source>
        <dbReference type="ARBA" id="ARBA00009370"/>
    </source>
</evidence>
<dbReference type="PROSITE" id="PS00761">
    <property type="entry name" value="SPASE_I_3"/>
    <property type="match status" value="1"/>
</dbReference>
<dbReference type="InterPro" id="IPR019757">
    <property type="entry name" value="Pept_S26A_signal_pept_1_Lys-AS"/>
</dbReference>
<dbReference type="InterPro" id="IPR019758">
    <property type="entry name" value="Pept_S26A_signal_pept_1_CS"/>
</dbReference>
<dbReference type="Gene3D" id="2.10.109.10">
    <property type="entry name" value="Umud Fragment, subunit A"/>
    <property type="match status" value="1"/>
</dbReference>
<dbReference type="PANTHER" id="PTHR43390">
    <property type="entry name" value="SIGNAL PEPTIDASE I"/>
    <property type="match status" value="1"/>
</dbReference>
<evidence type="ECO:0000256" key="4">
    <source>
        <dbReference type="ARBA" id="ARBA00019232"/>
    </source>
</evidence>
<name>A0ABN1IEA8_9GAMM</name>
<dbReference type="InterPro" id="IPR000223">
    <property type="entry name" value="Pept_S26A_signal_pept_1"/>
</dbReference>
<keyword evidence="6" id="KW-0645">Protease</keyword>
<dbReference type="PANTHER" id="PTHR43390:SF1">
    <property type="entry name" value="CHLOROPLAST PROCESSING PEPTIDASE"/>
    <property type="match status" value="1"/>
</dbReference>
<keyword evidence="9" id="KW-1185">Reference proteome</keyword>
<evidence type="ECO:0000313" key="9">
    <source>
        <dbReference type="Proteomes" id="UP001501523"/>
    </source>
</evidence>
<comment type="catalytic activity">
    <reaction evidence="1 6">
        <text>Cleavage of hydrophobic, N-terminal signal or leader sequences from secreted and periplasmic proteins.</text>
        <dbReference type="EC" id="3.4.21.89"/>
    </reaction>
</comment>
<protein>
    <recommendedName>
        <fullName evidence="4 6">Signal peptidase I</fullName>
        <ecNumber evidence="3 6">3.4.21.89</ecNumber>
    </recommendedName>
</protein>